<feature type="compositionally biased region" description="Polar residues" evidence="1">
    <location>
        <begin position="397"/>
        <end position="436"/>
    </location>
</feature>
<evidence type="ECO:0000256" key="1">
    <source>
        <dbReference type="SAM" id="MobiDB-lite"/>
    </source>
</evidence>
<gene>
    <name evidence="4" type="ORF">OKA104_LOCUS32235</name>
    <name evidence="3" type="ORF">VCS650_LOCUS3759</name>
</gene>
<dbReference type="Proteomes" id="UP000663881">
    <property type="component" value="Unassembled WGS sequence"/>
</dbReference>
<accession>A0A813SIM0</accession>
<evidence type="ECO:0000313" key="3">
    <source>
        <dbReference type="EMBL" id="CAF0796112.1"/>
    </source>
</evidence>
<comment type="caution">
    <text evidence="3">The sequence shown here is derived from an EMBL/GenBank/DDBJ whole genome shotgun (WGS) entry which is preliminary data.</text>
</comment>
<dbReference type="PANTHER" id="PTHR23034:SF2">
    <property type="entry name" value="GLUTAMATE-RICH PROTEIN 3"/>
    <property type="match status" value="1"/>
</dbReference>
<proteinExistence type="predicted"/>
<dbReference type="AlphaFoldDB" id="A0A813SIM0"/>
<feature type="compositionally biased region" description="Polar residues" evidence="1">
    <location>
        <begin position="512"/>
        <end position="540"/>
    </location>
</feature>
<reference evidence="3" key="1">
    <citation type="submission" date="2021-02" db="EMBL/GenBank/DDBJ databases">
        <authorList>
            <person name="Nowell W R."/>
        </authorList>
    </citation>
    <scope>NUCLEOTIDE SEQUENCE</scope>
</reference>
<feature type="compositionally biased region" description="Polar residues" evidence="1">
    <location>
        <begin position="341"/>
        <end position="379"/>
    </location>
</feature>
<feature type="compositionally biased region" description="Low complexity" evidence="1">
    <location>
        <begin position="108"/>
        <end position="153"/>
    </location>
</feature>
<dbReference type="EMBL" id="CAJOAY010003832">
    <property type="protein sequence ID" value="CAF4041969.1"/>
    <property type="molecule type" value="Genomic_DNA"/>
</dbReference>
<dbReference type="InterPro" id="IPR027962">
    <property type="entry name" value="ERICH3"/>
</dbReference>
<organism evidence="3 5">
    <name type="scientific">Adineta steineri</name>
    <dbReference type="NCBI Taxonomy" id="433720"/>
    <lineage>
        <taxon>Eukaryota</taxon>
        <taxon>Metazoa</taxon>
        <taxon>Spiralia</taxon>
        <taxon>Gnathifera</taxon>
        <taxon>Rotifera</taxon>
        <taxon>Eurotatoria</taxon>
        <taxon>Bdelloidea</taxon>
        <taxon>Adinetida</taxon>
        <taxon>Adinetidae</taxon>
        <taxon>Adineta</taxon>
    </lineage>
</organism>
<feature type="compositionally biased region" description="Polar residues" evidence="1">
    <location>
        <begin position="244"/>
        <end position="298"/>
    </location>
</feature>
<feature type="compositionally biased region" description="Basic and acidic residues" evidence="1">
    <location>
        <begin position="193"/>
        <end position="205"/>
    </location>
</feature>
<dbReference type="OrthoDB" id="120976at2759"/>
<evidence type="ECO:0000313" key="5">
    <source>
        <dbReference type="Proteomes" id="UP000663891"/>
    </source>
</evidence>
<feature type="compositionally biased region" description="Polar residues" evidence="1">
    <location>
        <begin position="320"/>
        <end position="331"/>
    </location>
</feature>
<dbReference type="Pfam" id="PF15257">
    <property type="entry name" value="DUF4590"/>
    <property type="match status" value="1"/>
</dbReference>
<feature type="compositionally biased region" description="Polar residues" evidence="1">
    <location>
        <begin position="167"/>
        <end position="183"/>
    </location>
</feature>
<evidence type="ECO:0000313" key="4">
    <source>
        <dbReference type="EMBL" id="CAF4041969.1"/>
    </source>
</evidence>
<protein>
    <recommendedName>
        <fullName evidence="2">DUF4590 domain-containing protein</fullName>
    </recommendedName>
</protein>
<dbReference type="Proteomes" id="UP000663891">
    <property type="component" value="Unassembled WGS sequence"/>
</dbReference>
<feature type="region of interest" description="Disordered" evidence="1">
    <location>
        <begin position="95"/>
        <end position="543"/>
    </location>
</feature>
<name>A0A813SIM0_9BILA</name>
<evidence type="ECO:0000259" key="2">
    <source>
        <dbReference type="Pfam" id="PF15257"/>
    </source>
</evidence>
<feature type="compositionally biased region" description="Low complexity" evidence="1">
    <location>
        <begin position="206"/>
        <end position="215"/>
    </location>
</feature>
<dbReference type="EMBL" id="CAJNON010000020">
    <property type="protein sequence ID" value="CAF0796112.1"/>
    <property type="molecule type" value="Genomic_DNA"/>
</dbReference>
<feature type="domain" description="DUF4590" evidence="2">
    <location>
        <begin position="1"/>
        <end position="95"/>
    </location>
</feature>
<dbReference type="PANTHER" id="PTHR23034">
    <property type="entry name" value="GLUTAMATE-RICH PROTEIN 3"/>
    <property type="match status" value="1"/>
</dbReference>
<dbReference type="InterPro" id="IPR048257">
    <property type="entry name" value="DUF4590"/>
</dbReference>
<sequence>MQQHCGGENLVVFKGFVNPNDMLSFESARHADYPFALTCYINGAIYNRLSVCCESRCKGFKRIGGKHGFFGIIDIQKEKSCRRCRFEQRMKKLIEEDEKKSPSRRQKSNTASRSRSKSATARTKNSAAPNTPTKNSKSNTNQKSTSQSTTNSKATVRRSLDSDSIESETSNPKTIPKITTTRASDPEPTESDESSKKTIDFHTTKSTESGTTSSKPVSAQTSNTEDKSNKEPIALLKNAPPPTVNRTSSLESTESGPTSPEPRNTRTKNSARISNLRSAESDTTNPKPISIQTSNPKSNTEDNSNKESIALLKNAPPPTINRTSSPESVESGSRIPEPRNTHTTNSARISTLRSAESETTNPKPVSVQTQNSKSNTADNSNKEPIILRTSAPPPTVRRTSSLESIESGPKSSEPMNSRTTNSAQMSSPRSVESDISSPEPVVARKSNFRAPKARKQRPEITESDLSIPDVSSESESPTTFSSNHPPTSTSSSHPFSSSLEKPAEKDHRTILSRYNNKQNEASSSDTSEIRRNQNQKWSTSYERHSYKDDISSVEGSDDELKEMFSTTDRQSNRKFLTHPFPTQHYRRAYSEWILYHLNLKSKFELTSSQKELQEKKLIELISVCNNTCKNKLSSTSSIKEYTVRMSRSIRLLIGVHGAGLSNTIFMRPGAILYELNPYGCRELSFNFRRWVEVFNLQHALWIPAVNEAGKQNDICQREDSVTVNVKDIIDEIKNLLKNELAYRSGYIKRALDIMNDMSVIDHPPSKYKNILS</sequence>
<feature type="compositionally biased region" description="Low complexity" evidence="1">
    <location>
        <begin position="471"/>
        <end position="498"/>
    </location>
</feature>